<feature type="compositionally biased region" description="Polar residues" evidence="1">
    <location>
        <begin position="1021"/>
        <end position="1030"/>
    </location>
</feature>
<reference evidence="3 4" key="1">
    <citation type="journal article" date="2017" name="Int. J. Parasitol.">
        <title>The genome of the protozoan parasite Cystoisospora suis and a reverse vaccinology approach to identify vaccine candidates.</title>
        <authorList>
            <person name="Palmieri N."/>
            <person name="Shrestha A."/>
            <person name="Ruttkowski B."/>
            <person name="Beck T."/>
            <person name="Vogl C."/>
            <person name="Tomley F."/>
            <person name="Blake D.P."/>
            <person name="Joachim A."/>
        </authorList>
    </citation>
    <scope>NUCLEOTIDE SEQUENCE [LARGE SCALE GENOMIC DNA]</scope>
    <source>
        <strain evidence="3 4">Wien I</strain>
    </source>
</reference>
<feature type="compositionally biased region" description="Low complexity" evidence="1">
    <location>
        <begin position="283"/>
        <end position="294"/>
    </location>
</feature>
<feature type="region of interest" description="Disordered" evidence="1">
    <location>
        <begin position="1021"/>
        <end position="1223"/>
    </location>
</feature>
<feature type="compositionally biased region" description="Polar residues" evidence="1">
    <location>
        <begin position="1242"/>
        <end position="1270"/>
    </location>
</feature>
<feature type="compositionally biased region" description="Acidic residues" evidence="1">
    <location>
        <begin position="363"/>
        <end position="376"/>
    </location>
</feature>
<name>A0A2C6JWH9_9APIC</name>
<dbReference type="PANTHER" id="PTHR35711">
    <property type="entry name" value="EXPRESSED PROTEIN"/>
    <property type="match status" value="1"/>
</dbReference>
<feature type="transmembrane region" description="Helical" evidence="2">
    <location>
        <begin position="230"/>
        <end position="247"/>
    </location>
</feature>
<feature type="compositionally biased region" description="Basic and acidic residues" evidence="1">
    <location>
        <begin position="614"/>
        <end position="623"/>
    </location>
</feature>
<feature type="compositionally biased region" description="Acidic residues" evidence="1">
    <location>
        <begin position="1205"/>
        <end position="1215"/>
    </location>
</feature>
<evidence type="ECO:0000313" key="4">
    <source>
        <dbReference type="Proteomes" id="UP000221165"/>
    </source>
</evidence>
<feature type="compositionally biased region" description="Acidic residues" evidence="1">
    <location>
        <begin position="742"/>
        <end position="752"/>
    </location>
</feature>
<feature type="region of interest" description="Disordered" evidence="1">
    <location>
        <begin position="137"/>
        <end position="182"/>
    </location>
</feature>
<comment type="caution">
    <text evidence="3">The sequence shown here is derived from an EMBL/GenBank/DDBJ whole genome shotgun (WGS) entry which is preliminary data.</text>
</comment>
<feature type="compositionally biased region" description="Acidic residues" evidence="1">
    <location>
        <begin position="1070"/>
        <end position="1080"/>
    </location>
</feature>
<dbReference type="EMBL" id="MIGC01003718">
    <property type="protein sequence ID" value="PHJ19011.1"/>
    <property type="molecule type" value="Genomic_DNA"/>
</dbReference>
<dbReference type="OrthoDB" id="329718at2759"/>
<gene>
    <name evidence="3" type="ORF">CSUI_007167</name>
</gene>
<evidence type="ECO:0000256" key="1">
    <source>
        <dbReference type="SAM" id="MobiDB-lite"/>
    </source>
</evidence>
<dbReference type="VEuPathDB" id="ToxoDB:CSUI_007167"/>
<feature type="compositionally biased region" description="Basic residues" evidence="1">
    <location>
        <begin position="345"/>
        <end position="358"/>
    </location>
</feature>
<feature type="compositionally biased region" description="Acidic residues" evidence="1">
    <location>
        <begin position="1051"/>
        <end position="1062"/>
    </location>
</feature>
<keyword evidence="2" id="KW-0812">Transmembrane</keyword>
<sequence>IATSLPIKPYYACLGEFCPFLPLERFRFLASVEFLTESYDLYISARKEEETFLSRSFSFFLSSSYKRSLATGETVERRIGNLRIRVSSVVVYSEIETKEKDVVHSQDRKRGEAFLTFSCFFFFSSCSSNVKIVDKEEEEKKKHHQGHSSSSSNVTIADKEEEEKKKHHQGHPPSPSSLAPRWNMEATPHLSKSSSSSFFSRLHPRQMSSLSSPASLFSGRSKKTSIRSKLLLLLFLDLLVVSLLFLYEDGDKRQAFPIEKGTPFSLFLLASSQITPPSPPLSSTPFSSSSSFPEELQKPSFDQHFPPPSGSSREKKGGAFFKSSNSSQSRLKNGTHYSQKSISYLRHKQSVKDKKHKTRIEEKEEEEEKEEGEDEDGNRQNLYHGDPALESEREFDRREEEEDDHPLVLRDCENYVLQGNLTLCGNLHVDGRLSIMPGVNGTEIFSSLPNHDYLIHRCVLHSLPRSSSLRLEGSSLFVAGSVHVAGSVTATEILLDSGAELLVGLRGSRESLRTTMQADGSKEEEDSRGKDLRREKEEEEKKKNEEKLKEKRRGQKGGEDSSRHSSSGDSSYRRMKEESSSLSTRQKARNYLDKKEIGQNTRSGGGETNEEEEERKTSREKKNYGKKKNHLIFITRTYEPMDEWMSSDSITLQQAGVAYFDKNREHSLSIDINCPFLDIDGIPFTNQSKKNPMRNPPTSFSSLRPRRKLNKHEEEKDPLPPTFHSQEKQDQDAPAAAAGVVEQEEEEEEEEYSSFSSFGEKKKRSYSFPQSVGDLNVGRLMMYRSSHVVVYGNTKASIAELSGASYLNSLCGAFLSDLDSPGIIVRDSSIATFSGLGVNLFSNLYTRGSSFFYTTGPAQIAFETQASASDVYFASSLVTSLLVLDNLSEAIIGGSVEVVNVASLVESSELLVLGDFLSTALTLFDGSNSRCEGKIFDVGFLKLESNAFLYISPLQSAYIRNALKLVQSSTMVVDRVSLLLVDGMIEILNSDLQVKKGSLIVQSSLILNEASLQIHGSLSASGKYFSSPSSAKKEKKKERQDGKREGKGEKEEEEEEEEEMEITQEMLERSDEDFLVEEEREGMRGMHSRLSKGIEEEGEMEEDEDGGREDRRGERRKEGKGEIQSTVKERKDKEDKRDPDEYVGEEYVSSSSLVKEGERRNTKRKTETPDRLVNGKEKREEKGEEVSSPSSSFSFPQKAKMSLEELNEEEEEEEEKSYGPSISSSFDFFSPFFSPSPASFSLQTPNEKSQRTHPSPNSPSHAHYINSTSHRNLHTKHFKEKEEEMPISSSPFASFDDKARPKHPHGKKTFPSPRFLSESSSSSSPSLPPSPSSPSSPWGVHTAQEDISLNDDMLNHVERNSTLIRLPSLAAVRSSILVGGLVLLRNTFAQLSSRSKLTILGKGGLRVAGAGSFQLFKGGILEVRRGDVHVDSVLSLLIHSHLEVHQGNVLCGDLYVRTGSILVGVRGDLLVEGGAEISDASEVRFLHWITIQSHGLFILNASVLSGEAIGSTFGDIYCGSGSAIQTTGGEIISHGSLIIQDRCKV</sequence>
<organism evidence="3 4">
    <name type="scientific">Cystoisospora suis</name>
    <dbReference type="NCBI Taxonomy" id="483139"/>
    <lineage>
        <taxon>Eukaryota</taxon>
        <taxon>Sar</taxon>
        <taxon>Alveolata</taxon>
        <taxon>Apicomplexa</taxon>
        <taxon>Conoidasida</taxon>
        <taxon>Coccidia</taxon>
        <taxon>Eucoccidiorida</taxon>
        <taxon>Eimeriorina</taxon>
        <taxon>Sarcocystidae</taxon>
        <taxon>Cystoisospora</taxon>
    </lineage>
</organism>
<keyword evidence="2" id="KW-1133">Transmembrane helix</keyword>
<feature type="non-terminal residue" evidence="3">
    <location>
        <position position="1545"/>
    </location>
</feature>
<feature type="compositionally biased region" description="Polar residues" evidence="1">
    <location>
        <begin position="322"/>
        <end position="342"/>
    </location>
</feature>
<evidence type="ECO:0008006" key="5">
    <source>
        <dbReference type="Google" id="ProtNLM"/>
    </source>
</evidence>
<feature type="compositionally biased region" description="Low complexity" evidence="1">
    <location>
        <begin position="1311"/>
        <end position="1325"/>
    </location>
</feature>
<feature type="compositionally biased region" description="Polar residues" evidence="1">
    <location>
        <begin position="684"/>
        <end position="702"/>
    </location>
</feature>
<evidence type="ECO:0000313" key="3">
    <source>
        <dbReference type="EMBL" id="PHJ19011.1"/>
    </source>
</evidence>
<dbReference type="RefSeq" id="XP_067920713.1">
    <property type="nucleotide sequence ID" value="XM_068067317.1"/>
</dbReference>
<accession>A0A2C6JWH9</accession>
<keyword evidence="2" id="KW-0472">Membrane</keyword>
<feature type="compositionally biased region" description="Low complexity" evidence="1">
    <location>
        <begin position="1187"/>
        <end position="1196"/>
    </location>
</feature>
<protein>
    <recommendedName>
        <fullName evidence="5">Transmembrane protein</fullName>
    </recommendedName>
</protein>
<feature type="compositionally biased region" description="Basic and acidic residues" evidence="1">
    <location>
        <begin position="1155"/>
        <end position="1185"/>
    </location>
</feature>
<feature type="compositionally biased region" description="Basic and acidic residues" evidence="1">
    <location>
        <begin position="1037"/>
        <end position="1050"/>
    </location>
</feature>
<evidence type="ECO:0000256" key="2">
    <source>
        <dbReference type="SAM" id="Phobius"/>
    </source>
</evidence>
<feature type="compositionally biased region" description="Basic and acidic residues" evidence="1">
    <location>
        <begin position="525"/>
        <end position="549"/>
    </location>
</feature>
<feature type="region of interest" description="Disordered" evidence="1">
    <location>
        <begin position="1237"/>
        <end position="1341"/>
    </location>
</feature>
<dbReference type="GeneID" id="94430528"/>
<dbReference type="PANTHER" id="PTHR35711:SF1">
    <property type="entry name" value="ECTODERMAL, ISOFORM F"/>
    <property type="match status" value="1"/>
</dbReference>
<dbReference type="Proteomes" id="UP000221165">
    <property type="component" value="Unassembled WGS sequence"/>
</dbReference>
<feature type="compositionally biased region" description="Basic and acidic residues" evidence="1">
    <location>
        <begin position="1108"/>
        <end position="1140"/>
    </location>
</feature>
<feature type="region of interest" description="Disordered" evidence="1">
    <location>
        <begin position="684"/>
        <end position="756"/>
    </location>
</feature>
<keyword evidence="4" id="KW-1185">Reference proteome</keyword>
<feature type="region of interest" description="Disordered" evidence="1">
    <location>
        <begin position="278"/>
        <end position="402"/>
    </location>
</feature>
<feature type="non-terminal residue" evidence="3">
    <location>
        <position position="1"/>
    </location>
</feature>
<proteinExistence type="predicted"/>
<feature type="region of interest" description="Disordered" evidence="1">
    <location>
        <begin position="512"/>
        <end position="625"/>
    </location>
</feature>
<feature type="compositionally biased region" description="Acidic residues" evidence="1">
    <location>
        <begin position="1096"/>
        <end position="1107"/>
    </location>
</feature>